<dbReference type="AlphaFoldDB" id="A0A9P7E208"/>
<evidence type="ECO:0000256" key="7">
    <source>
        <dbReference type="ARBA" id="ARBA00022723"/>
    </source>
</evidence>
<dbReference type="InterPro" id="IPR017972">
    <property type="entry name" value="Cyt_P450_CS"/>
</dbReference>
<keyword evidence="8" id="KW-1133">Transmembrane helix</keyword>
<evidence type="ECO:0000256" key="11">
    <source>
        <dbReference type="ARBA" id="ARBA00023033"/>
    </source>
</evidence>
<evidence type="ECO:0000256" key="13">
    <source>
        <dbReference type="PIRSR" id="PIRSR602403-1"/>
    </source>
</evidence>
<organism evidence="16 17">
    <name type="scientific">Suillus subaureus</name>
    <dbReference type="NCBI Taxonomy" id="48587"/>
    <lineage>
        <taxon>Eukaryota</taxon>
        <taxon>Fungi</taxon>
        <taxon>Dikarya</taxon>
        <taxon>Basidiomycota</taxon>
        <taxon>Agaricomycotina</taxon>
        <taxon>Agaricomycetes</taxon>
        <taxon>Agaricomycetidae</taxon>
        <taxon>Boletales</taxon>
        <taxon>Suillineae</taxon>
        <taxon>Suillaceae</taxon>
        <taxon>Suillus</taxon>
    </lineage>
</organism>
<keyword evidence="5 13" id="KW-0349">Heme</keyword>
<reference evidence="16" key="1">
    <citation type="journal article" date="2020" name="New Phytol.">
        <title>Comparative genomics reveals dynamic genome evolution in host specialist ectomycorrhizal fungi.</title>
        <authorList>
            <person name="Lofgren L.A."/>
            <person name="Nguyen N.H."/>
            <person name="Vilgalys R."/>
            <person name="Ruytinx J."/>
            <person name="Liao H.L."/>
            <person name="Branco S."/>
            <person name="Kuo A."/>
            <person name="LaButti K."/>
            <person name="Lipzen A."/>
            <person name="Andreopoulos W."/>
            <person name="Pangilinan J."/>
            <person name="Riley R."/>
            <person name="Hundley H."/>
            <person name="Na H."/>
            <person name="Barry K."/>
            <person name="Grigoriev I.V."/>
            <person name="Stajich J.E."/>
            <person name="Kennedy P.G."/>
        </authorList>
    </citation>
    <scope>NUCLEOTIDE SEQUENCE</scope>
    <source>
        <strain evidence="16">MN1</strain>
    </source>
</reference>
<evidence type="ECO:0000256" key="8">
    <source>
        <dbReference type="ARBA" id="ARBA00022989"/>
    </source>
</evidence>
<dbReference type="GeneID" id="64634880"/>
<comment type="pathway">
    <text evidence="3">Secondary metabolite biosynthesis; terpenoid biosynthesis.</text>
</comment>
<evidence type="ECO:0000313" key="16">
    <source>
        <dbReference type="EMBL" id="KAG1808923.1"/>
    </source>
</evidence>
<keyword evidence="7 13" id="KW-0479">Metal-binding</keyword>
<dbReference type="InterPro" id="IPR050121">
    <property type="entry name" value="Cytochrome_P450_monoxygenase"/>
</dbReference>
<dbReference type="GO" id="GO:0005506">
    <property type="term" value="F:iron ion binding"/>
    <property type="evidence" value="ECO:0007669"/>
    <property type="project" value="InterPro"/>
</dbReference>
<dbReference type="Pfam" id="PF00067">
    <property type="entry name" value="p450"/>
    <property type="match status" value="1"/>
</dbReference>
<keyword evidence="17" id="KW-1185">Reference proteome</keyword>
<dbReference type="SUPFAM" id="SSF48264">
    <property type="entry name" value="Cytochrome P450"/>
    <property type="match status" value="1"/>
</dbReference>
<dbReference type="Proteomes" id="UP000807769">
    <property type="component" value="Unassembled WGS sequence"/>
</dbReference>
<dbReference type="EMBL" id="JABBWG010000036">
    <property type="protein sequence ID" value="KAG1808923.1"/>
    <property type="molecule type" value="Genomic_DNA"/>
</dbReference>
<dbReference type="InterPro" id="IPR036396">
    <property type="entry name" value="Cyt_P450_sf"/>
</dbReference>
<sequence>MNHVSLDSVGIVALSHDFDALYGNNSDVVHVLNAFSSSTSVSYNLVTLAQNFPSILKLPLPRIQFSQKLNPIVSKICQEMVSRTRKEKETGGTEQGDRSCLVEAEESGESEGLTPQEVLDQVYESQNTPERCDTGLRHRQAKILLLAGFETTAVTMTWAYIELARNPGIQTKLRDECLEFGPTPSHDDLANKLPYLDAVVNEVLRLHAAAKEIERAVQDVIPLSEPLRTATGDFTESVCIPKGTVVVVPLAALNCSVSMWGPDAKTFKPSRWLEGDEGMHGARTLQGYRHLMTFGDGARMCLGRLFALTEFKAVLFVLVRNFVSEMADGPGVPIVESLGTVPRPRVVGSAEAEVCLFGYIIPLAPRRQFRKLSG</sequence>
<dbReference type="PROSITE" id="PS00086">
    <property type="entry name" value="CYTOCHROME_P450"/>
    <property type="match status" value="1"/>
</dbReference>
<accession>A0A9P7E208</accession>
<evidence type="ECO:0000313" key="17">
    <source>
        <dbReference type="Proteomes" id="UP000807769"/>
    </source>
</evidence>
<feature type="region of interest" description="Disordered" evidence="15">
    <location>
        <begin position="84"/>
        <end position="112"/>
    </location>
</feature>
<dbReference type="GO" id="GO:0016705">
    <property type="term" value="F:oxidoreductase activity, acting on paired donors, with incorporation or reduction of molecular oxygen"/>
    <property type="evidence" value="ECO:0007669"/>
    <property type="project" value="InterPro"/>
</dbReference>
<dbReference type="PRINTS" id="PR00385">
    <property type="entry name" value="P450"/>
</dbReference>
<keyword evidence="6" id="KW-0812">Transmembrane</keyword>
<evidence type="ECO:0000256" key="10">
    <source>
        <dbReference type="ARBA" id="ARBA00023004"/>
    </source>
</evidence>
<feature type="binding site" description="axial binding residue" evidence="13">
    <location>
        <position position="301"/>
    </location>
    <ligand>
        <name>heme</name>
        <dbReference type="ChEBI" id="CHEBI:30413"/>
    </ligand>
    <ligandPart>
        <name>Fe</name>
        <dbReference type="ChEBI" id="CHEBI:18248"/>
    </ligandPart>
</feature>
<evidence type="ECO:0000256" key="1">
    <source>
        <dbReference type="ARBA" id="ARBA00001971"/>
    </source>
</evidence>
<evidence type="ECO:0000256" key="12">
    <source>
        <dbReference type="ARBA" id="ARBA00023136"/>
    </source>
</evidence>
<evidence type="ECO:0000256" key="5">
    <source>
        <dbReference type="ARBA" id="ARBA00022617"/>
    </source>
</evidence>
<gene>
    <name evidence="16" type="ORF">BJ212DRAFT_1484777</name>
</gene>
<dbReference type="PRINTS" id="PR00465">
    <property type="entry name" value="EP450IV"/>
</dbReference>
<comment type="similarity">
    <text evidence="4 14">Belongs to the cytochrome P450 family.</text>
</comment>
<keyword evidence="12" id="KW-0472">Membrane</keyword>
<evidence type="ECO:0000256" key="9">
    <source>
        <dbReference type="ARBA" id="ARBA00023002"/>
    </source>
</evidence>
<name>A0A9P7E208_9AGAM</name>
<evidence type="ECO:0000256" key="15">
    <source>
        <dbReference type="SAM" id="MobiDB-lite"/>
    </source>
</evidence>
<proteinExistence type="inferred from homology"/>
<comment type="caution">
    <text evidence="16">The sequence shown here is derived from an EMBL/GenBank/DDBJ whole genome shotgun (WGS) entry which is preliminary data.</text>
</comment>
<protein>
    <submittedName>
        <fullName evidence="16">Cytochrome P450</fullName>
    </submittedName>
</protein>
<dbReference type="RefSeq" id="XP_041188915.1">
    <property type="nucleotide sequence ID" value="XM_041340864.1"/>
</dbReference>
<comment type="cofactor">
    <cofactor evidence="1 13">
        <name>heme</name>
        <dbReference type="ChEBI" id="CHEBI:30413"/>
    </cofactor>
</comment>
<comment type="subcellular location">
    <subcellularLocation>
        <location evidence="2">Membrane</location>
    </subcellularLocation>
</comment>
<evidence type="ECO:0000256" key="6">
    <source>
        <dbReference type="ARBA" id="ARBA00022692"/>
    </source>
</evidence>
<dbReference type="Gene3D" id="1.10.630.10">
    <property type="entry name" value="Cytochrome P450"/>
    <property type="match status" value="1"/>
</dbReference>
<dbReference type="InterPro" id="IPR001128">
    <property type="entry name" value="Cyt_P450"/>
</dbReference>
<keyword evidence="9 14" id="KW-0560">Oxidoreductase</keyword>
<dbReference type="PANTHER" id="PTHR24305:SF166">
    <property type="entry name" value="CYTOCHROME P450 12A4, MITOCHONDRIAL-RELATED"/>
    <property type="match status" value="1"/>
</dbReference>
<dbReference type="GO" id="GO:0004497">
    <property type="term" value="F:monooxygenase activity"/>
    <property type="evidence" value="ECO:0007669"/>
    <property type="project" value="UniProtKB-KW"/>
</dbReference>
<evidence type="ECO:0000256" key="14">
    <source>
        <dbReference type="RuleBase" id="RU000461"/>
    </source>
</evidence>
<dbReference type="OrthoDB" id="1470350at2759"/>
<evidence type="ECO:0000256" key="2">
    <source>
        <dbReference type="ARBA" id="ARBA00004370"/>
    </source>
</evidence>
<dbReference type="GO" id="GO:0016020">
    <property type="term" value="C:membrane"/>
    <property type="evidence" value="ECO:0007669"/>
    <property type="project" value="UniProtKB-SubCell"/>
</dbReference>
<dbReference type="GO" id="GO:0020037">
    <property type="term" value="F:heme binding"/>
    <property type="evidence" value="ECO:0007669"/>
    <property type="project" value="InterPro"/>
</dbReference>
<evidence type="ECO:0000256" key="4">
    <source>
        <dbReference type="ARBA" id="ARBA00010617"/>
    </source>
</evidence>
<evidence type="ECO:0000256" key="3">
    <source>
        <dbReference type="ARBA" id="ARBA00004721"/>
    </source>
</evidence>
<dbReference type="PANTHER" id="PTHR24305">
    <property type="entry name" value="CYTOCHROME P450"/>
    <property type="match status" value="1"/>
</dbReference>
<dbReference type="InterPro" id="IPR002403">
    <property type="entry name" value="Cyt_P450_E_grp-IV"/>
</dbReference>
<feature type="compositionally biased region" description="Basic and acidic residues" evidence="15">
    <location>
        <begin position="84"/>
        <end position="97"/>
    </location>
</feature>
<keyword evidence="11 14" id="KW-0503">Monooxygenase</keyword>
<keyword evidence="10 13" id="KW-0408">Iron</keyword>